<name>A0A413ET57_BACOV</name>
<evidence type="ECO:0000313" key="4">
    <source>
        <dbReference type="Proteomes" id="UP000286031"/>
    </source>
</evidence>
<dbReference type="GO" id="GO:0016829">
    <property type="term" value="F:lyase activity"/>
    <property type="evidence" value="ECO:0007669"/>
    <property type="project" value="InterPro"/>
</dbReference>
<dbReference type="GO" id="GO:0030313">
    <property type="term" value="C:cell envelope"/>
    <property type="evidence" value="ECO:0007669"/>
    <property type="project" value="UniProtKB-SubCell"/>
</dbReference>
<dbReference type="Proteomes" id="UP000286031">
    <property type="component" value="Unassembled WGS sequence"/>
</dbReference>
<evidence type="ECO:0000313" key="3">
    <source>
        <dbReference type="EMBL" id="RGX10669.1"/>
    </source>
</evidence>
<dbReference type="RefSeq" id="WP_070101907.1">
    <property type="nucleotide sequence ID" value="NZ_JAQCPI010000008.1"/>
</dbReference>
<comment type="subcellular location">
    <subcellularLocation>
        <location evidence="1">Cell envelope</location>
    </subcellularLocation>
</comment>
<dbReference type="SUPFAM" id="SSF48230">
    <property type="entry name" value="Chondroitin AC/alginate lyase"/>
    <property type="match status" value="1"/>
</dbReference>
<sequence length="608" mass="69062">MKQLLIIIFILIAGGAKGYTKDFDYSHIAPHPRLLLKEGEERNIHIALQKSTVLQAFHKRILDYCDETLKEAPVKRIKEGKRLLGVSRIVLKRVFYLSYAYRMTGEKEYLRRAEKEMLAAASFIDWNPSHFLDVSEMSMGLAIGYDWLFNELLPDSRKKIRQAIVEKAIEASKTKHASFYQSRTNWNQVCNGGLVCSALAIYEDEPEKTKEIINKALQTVPLALECYAPDGGYPEGFGYWSYGTSYQVMLNDALESSLGHDAGLSDYPGFLQSAQYIQYMTAPTGDCFNFSDASPKAYGNIMMFWFAHKTKNPSLLWLEKKYLNDANLEFGEYLEERFLPCLLIFASRIDLDEVISPKGNTWHSIGTTPVYIYRSGWNYKTDTYLGVKGGTASTSHAHMDAGSFIYEQAGVRWAMDLGMQDYYSLESKGVDLWNTKQYSQRWQVFRIGSSAHNTLTIDGKSHQVNGFAELKSFTDNQGNKGAKVNLTSTLGQAINQATRTVILTPDNSLEITDYLENKDTVSLIRWTMCTPTIPKITDNQTIMLTQGNKQLSLQVDSPRKVNLHIWDNTPPHDYDYENPGTCRVGYDIALNPKEKITIKVKFNLIKNK</sequence>
<dbReference type="InterPro" id="IPR008929">
    <property type="entry name" value="Chondroitin_lyas"/>
</dbReference>
<dbReference type="Pfam" id="PF07940">
    <property type="entry name" value="Hepar_II_III_C"/>
    <property type="match status" value="1"/>
</dbReference>
<dbReference type="EMBL" id="QSBI01000009">
    <property type="protein sequence ID" value="RGX10669.1"/>
    <property type="molecule type" value="Genomic_DNA"/>
</dbReference>
<gene>
    <name evidence="3" type="ORF">DWV35_09210</name>
</gene>
<evidence type="ECO:0000259" key="2">
    <source>
        <dbReference type="Pfam" id="PF07940"/>
    </source>
</evidence>
<dbReference type="AlphaFoldDB" id="A0A413ET57"/>
<comment type="caution">
    <text evidence="3">The sequence shown here is derived from an EMBL/GenBank/DDBJ whole genome shotgun (WGS) entry which is preliminary data.</text>
</comment>
<feature type="domain" description="Heparinase II/III-like C-terminal" evidence="2">
    <location>
        <begin position="383"/>
        <end position="558"/>
    </location>
</feature>
<dbReference type="PANTHER" id="PTHR38045">
    <property type="entry name" value="CHROMOSOME 1, WHOLE GENOME SHOTGUN SEQUENCE"/>
    <property type="match status" value="1"/>
</dbReference>
<proteinExistence type="predicted"/>
<organism evidence="3 4">
    <name type="scientific">Bacteroides ovatus</name>
    <dbReference type="NCBI Taxonomy" id="28116"/>
    <lineage>
        <taxon>Bacteria</taxon>
        <taxon>Pseudomonadati</taxon>
        <taxon>Bacteroidota</taxon>
        <taxon>Bacteroidia</taxon>
        <taxon>Bacteroidales</taxon>
        <taxon>Bacteroidaceae</taxon>
        <taxon>Bacteroides</taxon>
    </lineage>
</organism>
<dbReference type="Gene3D" id="2.70.98.70">
    <property type="match status" value="1"/>
</dbReference>
<dbReference type="PANTHER" id="PTHR38045:SF1">
    <property type="entry name" value="HEPARINASE II_III-LIKE PROTEIN"/>
    <property type="match status" value="1"/>
</dbReference>
<protein>
    <submittedName>
        <fullName evidence="3">Heparinase</fullName>
    </submittedName>
</protein>
<dbReference type="InterPro" id="IPR012480">
    <property type="entry name" value="Hepar_II_III_C"/>
</dbReference>
<reference evidence="3 4" key="1">
    <citation type="submission" date="2018-08" db="EMBL/GenBank/DDBJ databases">
        <title>A genome reference for cultivated species of the human gut microbiota.</title>
        <authorList>
            <person name="Zou Y."/>
            <person name="Xue W."/>
            <person name="Luo G."/>
        </authorList>
    </citation>
    <scope>NUCLEOTIDE SEQUENCE [LARGE SCALE GENOMIC DNA]</scope>
    <source>
        <strain evidence="3 4">AF04-46</strain>
    </source>
</reference>
<evidence type="ECO:0000256" key="1">
    <source>
        <dbReference type="ARBA" id="ARBA00004196"/>
    </source>
</evidence>
<accession>A0A413ET57</accession>
<dbReference type="Gene3D" id="1.50.10.100">
    <property type="entry name" value="Chondroitin AC/alginate lyase"/>
    <property type="match status" value="1"/>
</dbReference>